<gene>
    <name evidence="1" type="ORF">IHE45_15G010300</name>
</gene>
<protein>
    <submittedName>
        <fullName evidence="1">Uncharacterized protein</fullName>
    </submittedName>
</protein>
<reference evidence="2" key="1">
    <citation type="journal article" date="2022" name="Nat. Commun.">
        <title>Chromosome evolution and the genetic basis of agronomically important traits in greater yam.</title>
        <authorList>
            <person name="Bredeson J.V."/>
            <person name="Lyons J.B."/>
            <person name="Oniyinde I.O."/>
            <person name="Okereke N.R."/>
            <person name="Kolade O."/>
            <person name="Nnabue I."/>
            <person name="Nwadili C.O."/>
            <person name="Hribova E."/>
            <person name="Parker M."/>
            <person name="Nwogha J."/>
            <person name="Shu S."/>
            <person name="Carlson J."/>
            <person name="Kariba R."/>
            <person name="Muthemba S."/>
            <person name="Knop K."/>
            <person name="Barton G.J."/>
            <person name="Sherwood A.V."/>
            <person name="Lopez-Montes A."/>
            <person name="Asiedu R."/>
            <person name="Jamnadass R."/>
            <person name="Muchugi A."/>
            <person name="Goodstein D."/>
            <person name="Egesi C.N."/>
            <person name="Featherston J."/>
            <person name="Asfaw A."/>
            <person name="Simpson G.G."/>
            <person name="Dolezel J."/>
            <person name="Hendre P.S."/>
            <person name="Van Deynze A."/>
            <person name="Kumar P.L."/>
            <person name="Obidiegwu J.E."/>
            <person name="Bhattacharjee R."/>
            <person name="Rokhsar D.S."/>
        </authorList>
    </citation>
    <scope>NUCLEOTIDE SEQUENCE [LARGE SCALE GENOMIC DNA]</scope>
    <source>
        <strain evidence="2">cv. TDa95/00328</strain>
    </source>
</reference>
<accession>A0ACB7UJM5</accession>
<evidence type="ECO:0000313" key="1">
    <source>
        <dbReference type="EMBL" id="KAH7660702.1"/>
    </source>
</evidence>
<organism evidence="1 2">
    <name type="scientific">Dioscorea alata</name>
    <name type="common">Purple yam</name>
    <dbReference type="NCBI Taxonomy" id="55571"/>
    <lineage>
        <taxon>Eukaryota</taxon>
        <taxon>Viridiplantae</taxon>
        <taxon>Streptophyta</taxon>
        <taxon>Embryophyta</taxon>
        <taxon>Tracheophyta</taxon>
        <taxon>Spermatophyta</taxon>
        <taxon>Magnoliopsida</taxon>
        <taxon>Liliopsida</taxon>
        <taxon>Dioscoreales</taxon>
        <taxon>Dioscoreaceae</taxon>
        <taxon>Dioscorea</taxon>
    </lineage>
</organism>
<dbReference type="EMBL" id="CM037025">
    <property type="protein sequence ID" value="KAH7660702.1"/>
    <property type="molecule type" value="Genomic_DNA"/>
</dbReference>
<evidence type="ECO:0000313" key="2">
    <source>
        <dbReference type="Proteomes" id="UP000827976"/>
    </source>
</evidence>
<comment type="caution">
    <text evidence="1">The sequence shown here is derived from an EMBL/GenBank/DDBJ whole genome shotgun (WGS) entry which is preliminary data.</text>
</comment>
<keyword evidence="2" id="KW-1185">Reference proteome</keyword>
<name>A0ACB7UJM5_DIOAL</name>
<dbReference type="Proteomes" id="UP000827976">
    <property type="component" value="Chromosome 15"/>
</dbReference>
<proteinExistence type="predicted"/>
<sequence>MNDFVKLQTSEDDLQLENVSGLTTKKSRGVYKPHQHPAWTLGSSTHTTTTHTPKNVPSLKIRTLTTCKKFYWEPNYLDHLVVGD</sequence>